<reference evidence="5 6" key="1">
    <citation type="submission" date="2014-04" db="EMBL/GenBank/DDBJ databases">
        <authorList>
            <consortium name="DOE Joint Genome Institute"/>
            <person name="Kuo A."/>
            <person name="Kohler A."/>
            <person name="Costa M.D."/>
            <person name="Nagy L.G."/>
            <person name="Floudas D."/>
            <person name="Copeland A."/>
            <person name="Barry K.W."/>
            <person name="Cichocki N."/>
            <person name="Veneault-Fourrey C."/>
            <person name="LaButti K."/>
            <person name="Lindquist E.A."/>
            <person name="Lipzen A."/>
            <person name="Lundell T."/>
            <person name="Morin E."/>
            <person name="Murat C."/>
            <person name="Sun H."/>
            <person name="Tunlid A."/>
            <person name="Henrissat B."/>
            <person name="Grigoriev I.V."/>
            <person name="Hibbett D.S."/>
            <person name="Martin F."/>
            <person name="Nordberg H.P."/>
            <person name="Cantor M.N."/>
            <person name="Hua S.X."/>
        </authorList>
    </citation>
    <scope>NUCLEOTIDE SEQUENCE [LARGE SCALE GENOMIC DNA]</scope>
    <source>
        <strain evidence="5 6">441</strain>
    </source>
</reference>
<feature type="domain" description="Crinkler effector protein N-terminal" evidence="4">
    <location>
        <begin position="1"/>
        <end position="60"/>
    </location>
</feature>
<feature type="non-terminal residue" evidence="5">
    <location>
        <position position="1"/>
    </location>
</feature>
<dbReference type="GO" id="GO:0043657">
    <property type="term" value="C:host cell"/>
    <property type="evidence" value="ECO:0007669"/>
    <property type="project" value="UniProtKB-SubCell"/>
</dbReference>
<organism evidence="5 6">
    <name type="scientific">Pisolithus microcarpus 441</name>
    <dbReference type="NCBI Taxonomy" id="765257"/>
    <lineage>
        <taxon>Eukaryota</taxon>
        <taxon>Fungi</taxon>
        <taxon>Dikarya</taxon>
        <taxon>Basidiomycota</taxon>
        <taxon>Agaricomycotina</taxon>
        <taxon>Agaricomycetes</taxon>
        <taxon>Agaricomycetidae</taxon>
        <taxon>Boletales</taxon>
        <taxon>Sclerodermatineae</taxon>
        <taxon>Pisolithaceae</taxon>
        <taxon>Pisolithus</taxon>
    </lineage>
</organism>
<evidence type="ECO:0000313" key="6">
    <source>
        <dbReference type="Proteomes" id="UP000054018"/>
    </source>
</evidence>
<reference evidence="6" key="2">
    <citation type="submission" date="2015-01" db="EMBL/GenBank/DDBJ databases">
        <title>Evolutionary Origins and Diversification of the Mycorrhizal Mutualists.</title>
        <authorList>
            <consortium name="DOE Joint Genome Institute"/>
            <consortium name="Mycorrhizal Genomics Consortium"/>
            <person name="Kohler A."/>
            <person name="Kuo A."/>
            <person name="Nagy L.G."/>
            <person name="Floudas D."/>
            <person name="Copeland A."/>
            <person name="Barry K.W."/>
            <person name="Cichocki N."/>
            <person name="Veneault-Fourrey C."/>
            <person name="LaButti K."/>
            <person name="Lindquist E.A."/>
            <person name="Lipzen A."/>
            <person name="Lundell T."/>
            <person name="Morin E."/>
            <person name="Murat C."/>
            <person name="Riley R."/>
            <person name="Ohm R."/>
            <person name="Sun H."/>
            <person name="Tunlid A."/>
            <person name="Henrissat B."/>
            <person name="Grigoriev I.V."/>
            <person name="Hibbett D.S."/>
            <person name="Martin F."/>
        </authorList>
    </citation>
    <scope>NUCLEOTIDE SEQUENCE [LARGE SCALE GENOMIC DNA]</scope>
    <source>
        <strain evidence="6">441</strain>
    </source>
</reference>
<gene>
    <name evidence="5" type="ORF">PISMIDRAFT_31510</name>
</gene>
<evidence type="ECO:0000256" key="3">
    <source>
        <dbReference type="ARBA" id="ARBA00022525"/>
    </source>
</evidence>
<proteinExistence type="predicted"/>
<evidence type="ECO:0000256" key="2">
    <source>
        <dbReference type="ARBA" id="ARBA00004613"/>
    </source>
</evidence>
<accession>A0A0C9ZI06</accession>
<comment type="subcellular location">
    <subcellularLocation>
        <location evidence="1">Host cell</location>
    </subcellularLocation>
    <subcellularLocation>
        <location evidence="2">Secreted</location>
    </subcellularLocation>
</comment>
<feature type="non-terminal residue" evidence="5">
    <location>
        <position position="73"/>
    </location>
</feature>
<dbReference type="Pfam" id="PF20147">
    <property type="entry name" value="Crinkler"/>
    <property type="match status" value="1"/>
</dbReference>
<keyword evidence="3" id="KW-0964">Secreted</keyword>
<dbReference type="Proteomes" id="UP000054018">
    <property type="component" value="Unassembled WGS sequence"/>
</dbReference>
<protein>
    <recommendedName>
        <fullName evidence="4">Crinkler effector protein N-terminal domain-containing protein</fullName>
    </recommendedName>
</protein>
<dbReference type="HOGENOM" id="CLU_2711689_0_0_1"/>
<dbReference type="OrthoDB" id="2687000at2759"/>
<dbReference type="AlphaFoldDB" id="A0A0C9ZI06"/>
<evidence type="ECO:0000313" key="5">
    <source>
        <dbReference type="EMBL" id="KIK19633.1"/>
    </source>
</evidence>
<evidence type="ECO:0000259" key="4">
    <source>
        <dbReference type="Pfam" id="PF20147"/>
    </source>
</evidence>
<evidence type="ECO:0000256" key="1">
    <source>
        <dbReference type="ARBA" id="ARBA00004340"/>
    </source>
</evidence>
<keyword evidence="6" id="KW-1185">Reference proteome</keyword>
<dbReference type="InterPro" id="IPR045379">
    <property type="entry name" value="Crinkler_N"/>
</dbReference>
<name>A0A0C9ZI06_9AGAM</name>
<dbReference type="GO" id="GO:0005576">
    <property type="term" value="C:extracellular region"/>
    <property type="evidence" value="ECO:0007669"/>
    <property type="project" value="UniProtKB-SubCell"/>
</dbReference>
<sequence length="73" mass="8294">LLCWVRSEDVEVVFTVKISGGANVGALKDILKRERSDTFRDVDACQLMLYPLFVPSNANRAVELGKWRSHDKE</sequence>
<dbReference type="EMBL" id="KN833781">
    <property type="protein sequence ID" value="KIK19633.1"/>
    <property type="molecule type" value="Genomic_DNA"/>
</dbReference>